<dbReference type="EMBL" id="LSMT01000380">
    <property type="protein sequence ID" value="PFX19025.1"/>
    <property type="molecule type" value="Genomic_DNA"/>
</dbReference>
<keyword evidence="4 5" id="KW-0472">Membrane</keyword>
<proteinExistence type="predicted"/>
<dbReference type="AlphaFoldDB" id="A0A2B4RRZ1"/>
<comment type="subcellular location">
    <subcellularLocation>
        <location evidence="1">Membrane</location>
        <topology evidence="1">Multi-pass membrane protein</topology>
    </subcellularLocation>
</comment>
<dbReference type="InterPro" id="IPR050579">
    <property type="entry name" value="PMP-22/EMP/MP20-like"/>
</dbReference>
<feature type="transmembrane region" description="Helical" evidence="5">
    <location>
        <begin position="121"/>
        <end position="141"/>
    </location>
</feature>
<evidence type="ECO:0000256" key="3">
    <source>
        <dbReference type="ARBA" id="ARBA00022989"/>
    </source>
</evidence>
<evidence type="ECO:0000256" key="2">
    <source>
        <dbReference type="ARBA" id="ARBA00022692"/>
    </source>
</evidence>
<evidence type="ECO:0000313" key="6">
    <source>
        <dbReference type="EMBL" id="PFX19025.1"/>
    </source>
</evidence>
<dbReference type="InterPro" id="IPR004031">
    <property type="entry name" value="PMP22/EMP/MP20/Claudin"/>
</dbReference>
<evidence type="ECO:0000256" key="4">
    <source>
        <dbReference type="ARBA" id="ARBA00023136"/>
    </source>
</evidence>
<sequence>MIKVITSVVCAFAAILMIILSLATTYWLQWVIVSHNRNITHYRGLFRHCWESRDNVTDELISAESDCSSDKHTLKDVLKSDWNGAVIALMFLALICHLIAFIIAIVAAIRKGHPFPSFTVGGFFCAAAILVVIALLVFTFFNWKDDVFFSWSYGGGWSTVALSIIAFVLIMADR</sequence>
<name>A0A2B4RRZ1_STYPI</name>
<feature type="transmembrane region" description="Helical" evidence="5">
    <location>
        <begin position="7"/>
        <end position="28"/>
    </location>
</feature>
<organism evidence="6 7">
    <name type="scientific">Stylophora pistillata</name>
    <name type="common">Smooth cauliflower coral</name>
    <dbReference type="NCBI Taxonomy" id="50429"/>
    <lineage>
        <taxon>Eukaryota</taxon>
        <taxon>Metazoa</taxon>
        <taxon>Cnidaria</taxon>
        <taxon>Anthozoa</taxon>
        <taxon>Hexacorallia</taxon>
        <taxon>Scleractinia</taxon>
        <taxon>Astrocoeniina</taxon>
        <taxon>Pocilloporidae</taxon>
        <taxon>Stylophora</taxon>
    </lineage>
</organism>
<evidence type="ECO:0000256" key="5">
    <source>
        <dbReference type="SAM" id="Phobius"/>
    </source>
</evidence>
<dbReference type="PANTHER" id="PTHR10671">
    <property type="entry name" value="EPITHELIAL MEMBRANE PROTEIN-RELATED"/>
    <property type="match status" value="1"/>
</dbReference>
<feature type="transmembrane region" description="Helical" evidence="5">
    <location>
        <begin position="85"/>
        <end position="109"/>
    </location>
</feature>
<dbReference type="Proteomes" id="UP000225706">
    <property type="component" value="Unassembled WGS sequence"/>
</dbReference>
<dbReference type="Pfam" id="PF13903">
    <property type="entry name" value="Claudin_2"/>
    <property type="match status" value="1"/>
</dbReference>
<keyword evidence="2 5" id="KW-0812">Transmembrane</keyword>
<gene>
    <name evidence="6" type="ORF">AWC38_SpisGene16582</name>
</gene>
<dbReference type="GO" id="GO:0005886">
    <property type="term" value="C:plasma membrane"/>
    <property type="evidence" value="ECO:0007669"/>
    <property type="project" value="TreeGrafter"/>
</dbReference>
<evidence type="ECO:0000256" key="1">
    <source>
        <dbReference type="ARBA" id="ARBA00004141"/>
    </source>
</evidence>
<dbReference type="OrthoDB" id="5967271at2759"/>
<evidence type="ECO:0000313" key="7">
    <source>
        <dbReference type="Proteomes" id="UP000225706"/>
    </source>
</evidence>
<accession>A0A2B4RRZ1</accession>
<feature type="transmembrane region" description="Helical" evidence="5">
    <location>
        <begin position="153"/>
        <end position="172"/>
    </location>
</feature>
<comment type="caution">
    <text evidence="6">The sequence shown here is derived from an EMBL/GenBank/DDBJ whole genome shotgun (WGS) entry which is preliminary data.</text>
</comment>
<protein>
    <submittedName>
        <fullName evidence="6">Uncharacterized protein</fullName>
    </submittedName>
</protein>
<reference evidence="7" key="1">
    <citation type="journal article" date="2017" name="bioRxiv">
        <title>Comparative analysis of the genomes of Stylophora pistillata and Acropora digitifera provides evidence for extensive differences between species of corals.</title>
        <authorList>
            <person name="Voolstra C.R."/>
            <person name="Li Y."/>
            <person name="Liew Y.J."/>
            <person name="Baumgarten S."/>
            <person name="Zoccola D."/>
            <person name="Flot J.-F."/>
            <person name="Tambutte S."/>
            <person name="Allemand D."/>
            <person name="Aranda M."/>
        </authorList>
    </citation>
    <scope>NUCLEOTIDE SEQUENCE [LARGE SCALE GENOMIC DNA]</scope>
</reference>
<dbReference type="Gene3D" id="1.20.140.150">
    <property type="match status" value="1"/>
</dbReference>
<dbReference type="PANTHER" id="PTHR10671:SF108">
    <property type="entry name" value="CLAUDIN FAMILY PROTEIN-RELATED"/>
    <property type="match status" value="1"/>
</dbReference>
<keyword evidence="3 5" id="KW-1133">Transmembrane helix</keyword>
<keyword evidence="7" id="KW-1185">Reference proteome</keyword>